<dbReference type="SUPFAM" id="SSF58104">
    <property type="entry name" value="Methyl-accepting chemotaxis protein (MCP) signaling domain"/>
    <property type="match status" value="1"/>
</dbReference>
<dbReference type="SMART" id="SM00283">
    <property type="entry name" value="MA"/>
    <property type="match status" value="1"/>
</dbReference>
<dbReference type="SMART" id="SM00304">
    <property type="entry name" value="HAMP"/>
    <property type="match status" value="1"/>
</dbReference>
<keyword evidence="8" id="KW-1185">Reference proteome</keyword>
<dbReference type="PROSITE" id="PS50885">
    <property type="entry name" value="HAMP"/>
    <property type="match status" value="1"/>
</dbReference>
<dbReference type="InterPro" id="IPR004089">
    <property type="entry name" value="MCPsignal_dom"/>
</dbReference>
<protein>
    <submittedName>
        <fullName evidence="7">Methyl-accepting chemotaxis protein</fullName>
    </submittedName>
</protein>
<dbReference type="HOGENOM" id="CLU_000445_107_18_12"/>
<dbReference type="RefSeq" id="WP_014456091.1">
    <property type="nucleotide sequence ID" value="NC_017098.1"/>
</dbReference>
<keyword evidence="4" id="KW-0472">Membrane</keyword>
<dbReference type="PATRIC" id="fig|889378.3.peg.2047"/>
<keyword evidence="1" id="KW-0145">Chemotaxis</keyword>
<dbReference type="Pfam" id="PF00672">
    <property type="entry name" value="HAMP"/>
    <property type="match status" value="1"/>
</dbReference>
<evidence type="ECO:0000259" key="6">
    <source>
        <dbReference type="PROSITE" id="PS50885"/>
    </source>
</evidence>
<keyword evidence="4" id="KW-1133">Transmembrane helix</keyword>
<dbReference type="Pfam" id="PF00015">
    <property type="entry name" value="MCPsignal"/>
    <property type="match status" value="1"/>
</dbReference>
<dbReference type="InterPro" id="IPR051310">
    <property type="entry name" value="MCP_chemotaxis"/>
</dbReference>
<dbReference type="EMBL" id="CP003282">
    <property type="protein sequence ID" value="AFG38108.1"/>
    <property type="molecule type" value="Genomic_DNA"/>
</dbReference>
<feature type="domain" description="HAMP" evidence="6">
    <location>
        <begin position="91"/>
        <end position="143"/>
    </location>
</feature>
<proteinExistence type="inferred from homology"/>
<feature type="transmembrane region" description="Helical" evidence="4">
    <location>
        <begin position="12"/>
        <end position="40"/>
    </location>
</feature>
<evidence type="ECO:0000256" key="1">
    <source>
        <dbReference type="ARBA" id="ARBA00022500"/>
    </source>
</evidence>
<feature type="domain" description="Methyl-accepting transducer" evidence="5">
    <location>
        <begin position="190"/>
        <end position="412"/>
    </location>
</feature>
<evidence type="ECO:0000256" key="2">
    <source>
        <dbReference type="ARBA" id="ARBA00029447"/>
    </source>
</evidence>
<dbReference type="PANTHER" id="PTHR43531">
    <property type="entry name" value="PROTEIN ICFG"/>
    <property type="match status" value="1"/>
</dbReference>
<dbReference type="GO" id="GO:0007165">
    <property type="term" value="P:signal transduction"/>
    <property type="evidence" value="ECO:0007669"/>
    <property type="project" value="UniProtKB-KW"/>
</dbReference>
<feature type="transmembrane region" description="Helical" evidence="4">
    <location>
        <begin position="71"/>
        <end position="94"/>
    </location>
</feature>
<dbReference type="PROSITE" id="PS50111">
    <property type="entry name" value="CHEMOTAXIS_TRANSDUC_2"/>
    <property type="match status" value="1"/>
</dbReference>
<evidence type="ECO:0000256" key="3">
    <source>
        <dbReference type="PROSITE-ProRule" id="PRU00284"/>
    </source>
</evidence>
<gene>
    <name evidence="7" type="ordered locus">Spiaf_2060</name>
</gene>
<dbReference type="GO" id="GO:0005886">
    <property type="term" value="C:plasma membrane"/>
    <property type="evidence" value="ECO:0007669"/>
    <property type="project" value="TreeGrafter"/>
</dbReference>
<dbReference type="Proteomes" id="UP000007383">
    <property type="component" value="Chromosome"/>
</dbReference>
<organism evidence="7 8">
    <name type="scientific">Spirochaeta africana (strain ATCC 700263 / DSM 8902 / Z-7692)</name>
    <dbReference type="NCBI Taxonomy" id="889378"/>
    <lineage>
        <taxon>Bacteria</taxon>
        <taxon>Pseudomonadati</taxon>
        <taxon>Spirochaetota</taxon>
        <taxon>Spirochaetia</taxon>
        <taxon>Spirochaetales</taxon>
        <taxon>Spirochaetaceae</taxon>
        <taxon>Spirochaeta</taxon>
    </lineage>
</organism>
<dbReference type="Gene3D" id="6.10.340.10">
    <property type="match status" value="1"/>
</dbReference>
<dbReference type="OrthoDB" id="9814363at2"/>
<keyword evidence="4" id="KW-0812">Transmembrane</keyword>
<name>H9UKR5_SPIAZ</name>
<dbReference type="GO" id="GO:0006935">
    <property type="term" value="P:chemotaxis"/>
    <property type="evidence" value="ECO:0007669"/>
    <property type="project" value="UniProtKB-KW"/>
</dbReference>
<evidence type="ECO:0000313" key="7">
    <source>
        <dbReference type="EMBL" id="AFG38108.1"/>
    </source>
</evidence>
<dbReference type="CDD" id="cd06225">
    <property type="entry name" value="HAMP"/>
    <property type="match status" value="1"/>
</dbReference>
<sequence length="499" mass="52772">MKDTVSPRNRVSMNILIAGLILSTLVVLLIAGIAVVTVILPLADNLTLALRAGLNTQTAVTELMNQVITRVLIGVAAAVVVQLGITVVCIRVILRRIRSLEAMGHELAEGNLTVPAPLRSRDAIGRLARSLSIAVHNLNGMAVRILQAVRVSNRSADELTAQIETTASAGTAIGSSARDIRDQVSGLSTQLDSASGAIEEILATINSLGDQIANQSAQVEQTSAAISEMGASIDSVARITSERRNQGARLVQSTSEGGEQIRETLEVMQAVHNGIDTITEVLGVIDGIAGQTNLLAMNAAIEAAHAGEAGKGFAVVSDEIRRLAESTSENSRTVGASLQETIEQIETALGSSQRAERSFEEIQGEVQQVAAAFDEIAHSTDELSVGGGQMIRSIQELTAVTEAIRSGAGEMRTGAEEVTTSLQQITRIAREADNGVSSIHDGVERISEAVQRISMGNVKNRANMARLNDEITSFRVDEQAVSQDTDLDGLLDNIQEINI</sequence>
<keyword evidence="3" id="KW-0807">Transducer</keyword>
<dbReference type="PANTHER" id="PTHR43531:SF11">
    <property type="entry name" value="METHYL-ACCEPTING CHEMOTAXIS PROTEIN 3"/>
    <property type="match status" value="1"/>
</dbReference>
<dbReference type="Gene3D" id="1.10.287.950">
    <property type="entry name" value="Methyl-accepting chemotaxis protein"/>
    <property type="match status" value="1"/>
</dbReference>
<dbReference type="GO" id="GO:0004888">
    <property type="term" value="F:transmembrane signaling receptor activity"/>
    <property type="evidence" value="ECO:0007669"/>
    <property type="project" value="TreeGrafter"/>
</dbReference>
<accession>H9UKR5</accession>
<reference evidence="8" key="1">
    <citation type="journal article" date="2013" name="Stand. Genomic Sci.">
        <title>Complete genome sequence of the halophilic bacterium Spirochaeta africana type strain (Z-7692(T)) from the alkaline Lake Magadi in the East African Rift.</title>
        <authorList>
            <person name="Liolos K."/>
            <person name="Abt B."/>
            <person name="Scheuner C."/>
            <person name="Teshima H."/>
            <person name="Held B."/>
            <person name="Lapidus A."/>
            <person name="Nolan M."/>
            <person name="Lucas S."/>
            <person name="Deshpande S."/>
            <person name="Cheng J.F."/>
            <person name="Tapia R."/>
            <person name="Goodwin L.A."/>
            <person name="Pitluck S."/>
            <person name="Pagani I."/>
            <person name="Ivanova N."/>
            <person name="Mavromatis K."/>
            <person name="Mikhailova N."/>
            <person name="Huntemann M."/>
            <person name="Pati A."/>
            <person name="Chen A."/>
            <person name="Palaniappan K."/>
            <person name="Land M."/>
            <person name="Rohde M."/>
            <person name="Tindall B.J."/>
            <person name="Detter J.C."/>
            <person name="Goker M."/>
            <person name="Bristow J."/>
            <person name="Eisen J.A."/>
            <person name="Markowitz V."/>
            <person name="Hugenholtz P."/>
            <person name="Woyke T."/>
            <person name="Klenk H.P."/>
            <person name="Kyrpides N.C."/>
        </authorList>
    </citation>
    <scope>NUCLEOTIDE SEQUENCE</scope>
    <source>
        <strain evidence="8">ATCC 700263 / DSM 8902 / Z-7692</strain>
    </source>
</reference>
<dbReference type="InterPro" id="IPR003660">
    <property type="entry name" value="HAMP_dom"/>
</dbReference>
<comment type="similarity">
    <text evidence="2">Belongs to the methyl-accepting chemotaxis (MCP) protein family.</text>
</comment>
<dbReference type="KEGG" id="sfc:Spiaf_2060"/>
<evidence type="ECO:0000313" key="8">
    <source>
        <dbReference type="Proteomes" id="UP000007383"/>
    </source>
</evidence>
<evidence type="ECO:0000256" key="4">
    <source>
        <dbReference type="SAM" id="Phobius"/>
    </source>
</evidence>
<evidence type="ECO:0000259" key="5">
    <source>
        <dbReference type="PROSITE" id="PS50111"/>
    </source>
</evidence>
<dbReference type="AlphaFoldDB" id="H9UKR5"/>
<dbReference type="STRING" id="889378.Spiaf_2060"/>
<dbReference type="eggNOG" id="COG0840">
    <property type="taxonomic scope" value="Bacteria"/>
</dbReference>